<keyword evidence="2" id="KW-1277">Toxin-antitoxin system</keyword>
<dbReference type="Pfam" id="PF01850">
    <property type="entry name" value="PIN"/>
    <property type="match status" value="1"/>
</dbReference>
<keyword evidence="3" id="KW-0540">Nuclease</keyword>
<comment type="cofactor">
    <cofactor evidence="1">
        <name>Mg(2+)</name>
        <dbReference type="ChEBI" id="CHEBI:18420"/>
    </cofactor>
</comment>
<organism evidence="9 10">
    <name type="scientific">Candidatus Thiothrix anitrata</name>
    <dbReference type="NCBI Taxonomy" id="2823902"/>
    <lineage>
        <taxon>Bacteria</taxon>
        <taxon>Pseudomonadati</taxon>
        <taxon>Pseudomonadota</taxon>
        <taxon>Gammaproteobacteria</taxon>
        <taxon>Thiotrichales</taxon>
        <taxon>Thiotrichaceae</taxon>
        <taxon>Thiothrix</taxon>
    </lineage>
</organism>
<dbReference type="PANTHER" id="PTHR33653">
    <property type="entry name" value="RIBONUCLEASE VAPC2"/>
    <property type="match status" value="1"/>
</dbReference>
<sequence length="150" mass="17456">MVLIDTSVWINVFADKQGDYTADLYREINGRQVVLTRFQQLELLQGSRDEREWNKLSEYLDGQDYFEMRASTWQSAARIYYALRKKGVTVRSPIDCCIAQIAIEQQVLLMHDDADFTAIAQHFPLQQQRWTMPRRPANQIHEQAAGYAAV</sequence>
<evidence type="ECO:0000256" key="3">
    <source>
        <dbReference type="ARBA" id="ARBA00022722"/>
    </source>
</evidence>
<dbReference type="RefSeq" id="WP_210227114.1">
    <property type="nucleotide sequence ID" value="NZ_CP072800.1"/>
</dbReference>
<evidence type="ECO:0000256" key="6">
    <source>
        <dbReference type="ARBA" id="ARBA00022842"/>
    </source>
</evidence>
<dbReference type="InterPro" id="IPR029060">
    <property type="entry name" value="PIN-like_dom_sf"/>
</dbReference>
<feature type="domain" description="PIN" evidence="8">
    <location>
        <begin position="2"/>
        <end position="120"/>
    </location>
</feature>
<protein>
    <submittedName>
        <fullName evidence="9">PIN domain-containing protein</fullName>
    </submittedName>
</protein>
<proteinExistence type="inferred from homology"/>
<reference evidence="9 10" key="1">
    <citation type="submission" date="2021-04" db="EMBL/GenBank/DDBJ databases">
        <title>Genomics, taxonomy and metabolism of representatives of sulfur bacteria of the genus Thiothrix: Thiothrix fructosivorans QT, Thiothrix unzii A1T and three new species, Thiothrix subterranea sp. nov., Thiothrix litoralis sp. nov. and 'Candidatus Thiothrix anitrata' sp. nov.</title>
        <authorList>
            <person name="Ravin N.V."/>
            <person name="Smolyakov D."/>
            <person name="Rudenko T.S."/>
            <person name="Mardanov A.V."/>
            <person name="Beletsky A.V."/>
            <person name="Markov N.D."/>
            <person name="Fomenkov A.I."/>
            <person name="Roberts R.J."/>
            <person name="Karnachuk O.V."/>
            <person name="Novikov A."/>
            <person name="Grabovich M.Y."/>
        </authorList>
    </citation>
    <scope>NUCLEOTIDE SEQUENCE [LARGE SCALE GENOMIC DNA]</scope>
    <source>
        <strain evidence="9 10">A52</strain>
    </source>
</reference>
<evidence type="ECO:0000259" key="8">
    <source>
        <dbReference type="Pfam" id="PF01850"/>
    </source>
</evidence>
<evidence type="ECO:0000256" key="4">
    <source>
        <dbReference type="ARBA" id="ARBA00022723"/>
    </source>
</evidence>
<evidence type="ECO:0000313" key="9">
    <source>
        <dbReference type="EMBL" id="QTR50133.1"/>
    </source>
</evidence>
<keyword evidence="5" id="KW-0378">Hydrolase</keyword>
<name>A0ABX7X6B2_9GAMM</name>
<evidence type="ECO:0000256" key="1">
    <source>
        <dbReference type="ARBA" id="ARBA00001946"/>
    </source>
</evidence>
<dbReference type="Gene3D" id="3.40.50.1010">
    <property type="entry name" value="5'-nuclease"/>
    <property type="match status" value="1"/>
</dbReference>
<dbReference type="InterPro" id="IPR050556">
    <property type="entry name" value="Type_II_TA_system_RNase"/>
</dbReference>
<dbReference type="Proteomes" id="UP000672027">
    <property type="component" value="Chromosome"/>
</dbReference>
<accession>A0ABX7X6B2</accession>
<evidence type="ECO:0000313" key="10">
    <source>
        <dbReference type="Proteomes" id="UP000672027"/>
    </source>
</evidence>
<dbReference type="SUPFAM" id="SSF88723">
    <property type="entry name" value="PIN domain-like"/>
    <property type="match status" value="1"/>
</dbReference>
<evidence type="ECO:0000256" key="2">
    <source>
        <dbReference type="ARBA" id="ARBA00022649"/>
    </source>
</evidence>
<dbReference type="InterPro" id="IPR002716">
    <property type="entry name" value="PIN_dom"/>
</dbReference>
<gene>
    <name evidence="9" type="ORF">J8380_00675</name>
</gene>
<keyword evidence="6" id="KW-0460">Magnesium</keyword>
<keyword evidence="4" id="KW-0479">Metal-binding</keyword>
<comment type="similarity">
    <text evidence="7">Belongs to the PINc/VapC protein family.</text>
</comment>
<keyword evidence="10" id="KW-1185">Reference proteome</keyword>
<evidence type="ECO:0000256" key="7">
    <source>
        <dbReference type="ARBA" id="ARBA00038093"/>
    </source>
</evidence>
<evidence type="ECO:0000256" key="5">
    <source>
        <dbReference type="ARBA" id="ARBA00022801"/>
    </source>
</evidence>
<dbReference type="PANTHER" id="PTHR33653:SF1">
    <property type="entry name" value="RIBONUCLEASE VAPC2"/>
    <property type="match status" value="1"/>
</dbReference>
<dbReference type="EMBL" id="CP072800">
    <property type="protein sequence ID" value="QTR50133.1"/>
    <property type="molecule type" value="Genomic_DNA"/>
</dbReference>